<keyword evidence="3" id="KW-1185">Reference proteome</keyword>
<dbReference type="SUPFAM" id="SSF51182">
    <property type="entry name" value="RmlC-like cupins"/>
    <property type="match status" value="1"/>
</dbReference>
<dbReference type="Proteomes" id="UP001605036">
    <property type="component" value="Unassembled WGS sequence"/>
</dbReference>
<organism evidence="2 3">
    <name type="scientific">Riccia fluitans</name>
    <dbReference type="NCBI Taxonomy" id="41844"/>
    <lineage>
        <taxon>Eukaryota</taxon>
        <taxon>Viridiplantae</taxon>
        <taxon>Streptophyta</taxon>
        <taxon>Embryophyta</taxon>
        <taxon>Marchantiophyta</taxon>
        <taxon>Marchantiopsida</taxon>
        <taxon>Marchantiidae</taxon>
        <taxon>Marchantiales</taxon>
        <taxon>Ricciaceae</taxon>
        <taxon>Riccia</taxon>
    </lineage>
</organism>
<name>A0ABD1Z822_9MARC</name>
<proteinExistence type="predicted"/>
<comment type="caution">
    <text evidence="2">The sequence shown here is derived from an EMBL/GenBank/DDBJ whole genome shotgun (WGS) entry which is preliminary data.</text>
</comment>
<dbReference type="InterPro" id="IPR014710">
    <property type="entry name" value="RmlC-like_jellyroll"/>
</dbReference>
<dbReference type="EMBL" id="JBHFFA010000002">
    <property type="protein sequence ID" value="KAL2643931.1"/>
    <property type="molecule type" value="Genomic_DNA"/>
</dbReference>
<dbReference type="Pfam" id="PF00190">
    <property type="entry name" value="Cupin_1"/>
    <property type="match status" value="1"/>
</dbReference>
<sequence>MALVHYMANLKSNKETKVIFAFSSSNPGSIRLPENLFGSNIPPKVVEKSFGVSGKVIEQLEAPYHKNTTGDYHWTMYLFLVIE</sequence>
<evidence type="ECO:0000313" key="3">
    <source>
        <dbReference type="Proteomes" id="UP001605036"/>
    </source>
</evidence>
<evidence type="ECO:0000313" key="2">
    <source>
        <dbReference type="EMBL" id="KAL2643931.1"/>
    </source>
</evidence>
<reference evidence="2 3" key="1">
    <citation type="submission" date="2024-09" db="EMBL/GenBank/DDBJ databases">
        <title>Chromosome-scale assembly of Riccia fluitans.</title>
        <authorList>
            <person name="Paukszto L."/>
            <person name="Sawicki J."/>
            <person name="Karawczyk K."/>
            <person name="Piernik-Szablinska J."/>
            <person name="Szczecinska M."/>
            <person name="Mazdziarz M."/>
        </authorList>
    </citation>
    <scope>NUCLEOTIDE SEQUENCE [LARGE SCALE GENOMIC DNA]</scope>
    <source>
        <strain evidence="2">Rf_01</strain>
        <tissue evidence="2">Aerial parts of the thallus</tissue>
    </source>
</reference>
<evidence type="ECO:0000259" key="1">
    <source>
        <dbReference type="Pfam" id="PF00190"/>
    </source>
</evidence>
<accession>A0ABD1Z822</accession>
<gene>
    <name evidence="2" type="ORF">R1flu_011518</name>
</gene>
<dbReference type="AlphaFoldDB" id="A0ABD1Z822"/>
<protein>
    <recommendedName>
        <fullName evidence="1">Cupin type-1 domain-containing protein</fullName>
    </recommendedName>
</protein>
<dbReference type="InterPro" id="IPR011051">
    <property type="entry name" value="RmlC_Cupin_sf"/>
</dbReference>
<dbReference type="Gene3D" id="2.60.120.10">
    <property type="entry name" value="Jelly Rolls"/>
    <property type="match status" value="1"/>
</dbReference>
<feature type="domain" description="Cupin type-1" evidence="1">
    <location>
        <begin position="3"/>
        <end position="57"/>
    </location>
</feature>
<dbReference type="InterPro" id="IPR006045">
    <property type="entry name" value="Cupin_1"/>
</dbReference>